<evidence type="ECO:0000256" key="6">
    <source>
        <dbReference type="ARBA" id="ARBA00022679"/>
    </source>
</evidence>
<comment type="catalytic activity">
    <reaction evidence="1">
        <text>ATP + protein L-histidine = ADP + protein N-phospho-L-histidine.</text>
        <dbReference type="EC" id="2.7.13.3"/>
    </reaction>
</comment>
<dbReference type="SMART" id="SM00388">
    <property type="entry name" value="HisKA"/>
    <property type="match status" value="1"/>
</dbReference>
<dbReference type="SUPFAM" id="SSF55874">
    <property type="entry name" value="ATPase domain of HSP90 chaperone/DNA topoisomerase II/histidine kinase"/>
    <property type="match status" value="1"/>
</dbReference>
<keyword evidence="5" id="KW-0597">Phosphoprotein</keyword>
<dbReference type="Pfam" id="PF00512">
    <property type="entry name" value="HisKA"/>
    <property type="match status" value="1"/>
</dbReference>
<dbReference type="InterPro" id="IPR036890">
    <property type="entry name" value="HATPase_C_sf"/>
</dbReference>
<dbReference type="EMBL" id="SJPI01000001">
    <property type="protein sequence ID" value="TWT52732.1"/>
    <property type="molecule type" value="Genomic_DNA"/>
</dbReference>
<proteinExistence type="predicted"/>
<evidence type="ECO:0000256" key="11">
    <source>
        <dbReference type="SAM" id="Phobius"/>
    </source>
</evidence>
<feature type="transmembrane region" description="Helical" evidence="11">
    <location>
        <begin position="29"/>
        <end position="53"/>
    </location>
</feature>
<evidence type="ECO:0000313" key="14">
    <source>
        <dbReference type="Proteomes" id="UP000316598"/>
    </source>
</evidence>
<keyword evidence="14" id="KW-1185">Reference proteome</keyword>
<organism evidence="13 14">
    <name type="scientific">Rubripirellula amarantea</name>
    <dbReference type="NCBI Taxonomy" id="2527999"/>
    <lineage>
        <taxon>Bacteria</taxon>
        <taxon>Pseudomonadati</taxon>
        <taxon>Planctomycetota</taxon>
        <taxon>Planctomycetia</taxon>
        <taxon>Pirellulales</taxon>
        <taxon>Pirellulaceae</taxon>
        <taxon>Rubripirellula</taxon>
    </lineage>
</organism>
<evidence type="ECO:0000313" key="13">
    <source>
        <dbReference type="EMBL" id="TWT52732.1"/>
    </source>
</evidence>
<comment type="subcellular location">
    <subcellularLocation>
        <location evidence="2">Cell membrane</location>
        <topology evidence="2">Multi-pass membrane protein</topology>
    </subcellularLocation>
</comment>
<keyword evidence="8" id="KW-0902">Two-component regulatory system</keyword>
<dbReference type="Proteomes" id="UP000316598">
    <property type="component" value="Unassembled WGS sequence"/>
</dbReference>
<dbReference type="FunFam" id="1.10.287.130:FF:000127">
    <property type="entry name" value="Two-component sensor histidine kinase"/>
    <property type="match status" value="1"/>
</dbReference>
<dbReference type="InterPro" id="IPR003661">
    <property type="entry name" value="HisK_dim/P_dom"/>
</dbReference>
<reference evidence="13 14" key="1">
    <citation type="submission" date="2019-02" db="EMBL/GenBank/DDBJ databases">
        <title>Deep-cultivation of Planctomycetes and their phenomic and genomic characterization uncovers novel biology.</title>
        <authorList>
            <person name="Wiegand S."/>
            <person name="Jogler M."/>
            <person name="Boedeker C."/>
            <person name="Pinto D."/>
            <person name="Vollmers J."/>
            <person name="Rivas-Marin E."/>
            <person name="Kohn T."/>
            <person name="Peeters S.H."/>
            <person name="Heuer A."/>
            <person name="Rast P."/>
            <person name="Oberbeckmann S."/>
            <person name="Bunk B."/>
            <person name="Jeske O."/>
            <person name="Meyerdierks A."/>
            <person name="Storesund J.E."/>
            <person name="Kallscheuer N."/>
            <person name="Luecker S."/>
            <person name="Lage O.M."/>
            <person name="Pohl T."/>
            <person name="Merkel B.J."/>
            <person name="Hornburger P."/>
            <person name="Mueller R.-W."/>
            <person name="Bruemmer F."/>
            <person name="Labrenz M."/>
            <person name="Spormann A.M."/>
            <person name="Op Den Camp H."/>
            <person name="Overmann J."/>
            <person name="Amann R."/>
            <person name="Jetten M.S.M."/>
            <person name="Mascher T."/>
            <person name="Medema M.H."/>
            <person name="Devos D.P."/>
            <person name="Kaster A.-K."/>
            <person name="Ovreas L."/>
            <person name="Rohde M."/>
            <person name="Galperin M.Y."/>
            <person name="Jogler C."/>
        </authorList>
    </citation>
    <scope>NUCLEOTIDE SEQUENCE [LARGE SCALE GENOMIC DNA]</scope>
    <source>
        <strain evidence="13 14">Pla22</strain>
    </source>
</reference>
<dbReference type="EC" id="2.7.13.3" evidence="3"/>
<evidence type="ECO:0000256" key="7">
    <source>
        <dbReference type="ARBA" id="ARBA00022777"/>
    </source>
</evidence>
<keyword evidence="11" id="KW-0472">Membrane</keyword>
<evidence type="ECO:0000256" key="1">
    <source>
        <dbReference type="ARBA" id="ARBA00000085"/>
    </source>
</evidence>
<feature type="region of interest" description="Disordered" evidence="10">
    <location>
        <begin position="290"/>
        <end position="312"/>
    </location>
</feature>
<feature type="domain" description="Histidine kinase" evidence="12">
    <location>
        <begin position="70"/>
        <end position="287"/>
    </location>
</feature>
<evidence type="ECO:0000256" key="9">
    <source>
        <dbReference type="ARBA" id="ARBA00023026"/>
    </source>
</evidence>
<dbReference type="Gene3D" id="1.10.287.130">
    <property type="match status" value="1"/>
</dbReference>
<dbReference type="InterPro" id="IPR004358">
    <property type="entry name" value="Sig_transdc_His_kin-like_C"/>
</dbReference>
<evidence type="ECO:0000256" key="8">
    <source>
        <dbReference type="ARBA" id="ARBA00023012"/>
    </source>
</evidence>
<dbReference type="Gene3D" id="3.30.565.10">
    <property type="entry name" value="Histidine kinase-like ATPase, C-terminal domain"/>
    <property type="match status" value="1"/>
</dbReference>
<gene>
    <name evidence="13" type="primary">walK</name>
    <name evidence="13" type="ORF">Pla22_03580</name>
</gene>
<keyword evidence="11" id="KW-1133">Transmembrane helix</keyword>
<dbReference type="CDD" id="cd00082">
    <property type="entry name" value="HisKA"/>
    <property type="match status" value="1"/>
</dbReference>
<sequence>MIILVVILTAVWIAGNFLGIYGLESTSLFYALLATGTILLAVILAGVIAYLTLTVKAFNLNRRQSNFIDAVTHELKSPIASLKLYLQTMNLRVVDEQQQKDFHQFMLEDVERLDSLISHLLDAARIERGGEPASEEIVRLDDLLRQCGEATCARYRLSNETVDVKSDPIYLRSQLIQLEILFRNLIDNAVKYGGSPPEVEVSTRVEPNNQVSVYIRDNGAGIPANQRRKIFGRFVRLGSELERSTPGTGLGLYLVRTVTKELGGTVRVGDRSEGSGTQFEVTLGPVVAADTASPSDVEVRADPNAEPQLRSS</sequence>
<keyword evidence="11" id="KW-0812">Transmembrane</keyword>
<protein>
    <recommendedName>
        <fullName evidence="3">histidine kinase</fullName>
        <ecNumber evidence="3">2.7.13.3</ecNumber>
    </recommendedName>
</protein>
<keyword evidence="9" id="KW-0843">Virulence</keyword>
<dbReference type="PANTHER" id="PTHR44936">
    <property type="entry name" value="SENSOR PROTEIN CREC"/>
    <property type="match status" value="1"/>
</dbReference>
<dbReference type="GO" id="GO:0000155">
    <property type="term" value="F:phosphorelay sensor kinase activity"/>
    <property type="evidence" value="ECO:0007669"/>
    <property type="project" value="InterPro"/>
</dbReference>
<keyword evidence="6 13" id="KW-0808">Transferase</keyword>
<dbReference type="CDD" id="cd00075">
    <property type="entry name" value="HATPase"/>
    <property type="match status" value="1"/>
</dbReference>
<evidence type="ECO:0000256" key="4">
    <source>
        <dbReference type="ARBA" id="ARBA00022475"/>
    </source>
</evidence>
<dbReference type="GO" id="GO:0005886">
    <property type="term" value="C:plasma membrane"/>
    <property type="evidence" value="ECO:0007669"/>
    <property type="project" value="UniProtKB-SubCell"/>
</dbReference>
<dbReference type="InterPro" id="IPR036097">
    <property type="entry name" value="HisK_dim/P_sf"/>
</dbReference>
<comment type="caution">
    <text evidence="13">The sequence shown here is derived from an EMBL/GenBank/DDBJ whole genome shotgun (WGS) entry which is preliminary data.</text>
</comment>
<evidence type="ECO:0000256" key="3">
    <source>
        <dbReference type="ARBA" id="ARBA00012438"/>
    </source>
</evidence>
<dbReference type="PROSITE" id="PS50109">
    <property type="entry name" value="HIS_KIN"/>
    <property type="match status" value="1"/>
</dbReference>
<keyword evidence="7 13" id="KW-0418">Kinase</keyword>
<dbReference type="Pfam" id="PF02518">
    <property type="entry name" value="HATPase_c"/>
    <property type="match status" value="1"/>
</dbReference>
<dbReference type="InterPro" id="IPR050980">
    <property type="entry name" value="2C_sensor_his_kinase"/>
</dbReference>
<evidence type="ECO:0000256" key="10">
    <source>
        <dbReference type="SAM" id="MobiDB-lite"/>
    </source>
</evidence>
<dbReference type="OrthoDB" id="9804645at2"/>
<evidence type="ECO:0000256" key="2">
    <source>
        <dbReference type="ARBA" id="ARBA00004651"/>
    </source>
</evidence>
<keyword evidence="4" id="KW-1003">Cell membrane</keyword>
<dbReference type="SMART" id="SM00387">
    <property type="entry name" value="HATPase_c"/>
    <property type="match status" value="1"/>
</dbReference>
<evidence type="ECO:0000259" key="12">
    <source>
        <dbReference type="PROSITE" id="PS50109"/>
    </source>
</evidence>
<dbReference type="InterPro" id="IPR003594">
    <property type="entry name" value="HATPase_dom"/>
</dbReference>
<dbReference type="SUPFAM" id="SSF47384">
    <property type="entry name" value="Homodimeric domain of signal transducing histidine kinase"/>
    <property type="match status" value="1"/>
</dbReference>
<dbReference type="PANTHER" id="PTHR44936:SF9">
    <property type="entry name" value="SENSOR PROTEIN CREC"/>
    <property type="match status" value="1"/>
</dbReference>
<dbReference type="PRINTS" id="PR00344">
    <property type="entry name" value="BCTRLSENSOR"/>
</dbReference>
<accession>A0A5C5WSH1</accession>
<dbReference type="AlphaFoldDB" id="A0A5C5WSH1"/>
<evidence type="ECO:0000256" key="5">
    <source>
        <dbReference type="ARBA" id="ARBA00022553"/>
    </source>
</evidence>
<dbReference type="InterPro" id="IPR005467">
    <property type="entry name" value="His_kinase_dom"/>
</dbReference>
<name>A0A5C5WSH1_9BACT</name>